<sequence>MGEAITGTGVGRPHFSNPGGDFIGPVEIRMTSNGCGRGLFATEDIETAQALLISRALALSHKSMEDPIKDGLLQNVKDAPSSCGDHILKLFLSHRSCELIPKMTEFFNLSEENKDSEIDSENKSISEDTDRGYGSLLVIIVLLLYLLQT</sequence>
<dbReference type="EMBL" id="JAHRHJ020000166">
    <property type="protein sequence ID" value="KAH9294387.1"/>
    <property type="molecule type" value="Genomic_DNA"/>
</dbReference>
<dbReference type="PANTHER" id="PTHR47643">
    <property type="entry name" value="TPR DOMAIN PROTEIN (AFU_ORTHOLOGUE AFUA_5G12710)"/>
    <property type="match status" value="1"/>
</dbReference>
<gene>
    <name evidence="1" type="ORF">KI387_040412</name>
</gene>
<reference evidence="1 2" key="1">
    <citation type="journal article" date="2021" name="Nat. Plants">
        <title>The Taxus genome provides insights into paclitaxel biosynthesis.</title>
        <authorList>
            <person name="Xiong X."/>
            <person name="Gou J."/>
            <person name="Liao Q."/>
            <person name="Li Y."/>
            <person name="Zhou Q."/>
            <person name="Bi G."/>
            <person name="Li C."/>
            <person name="Du R."/>
            <person name="Wang X."/>
            <person name="Sun T."/>
            <person name="Guo L."/>
            <person name="Liang H."/>
            <person name="Lu P."/>
            <person name="Wu Y."/>
            <person name="Zhang Z."/>
            <person name="Ro D.K."/>
            <person name="Shang Y."/>
            <person name="Huang S."/>
            <person name="Yan J."/>
        </authorList>
    </citation>
    <scope>NUCLEOTIDE SEQUENCE [LARGE SCALE GENOMIC DNA]</scope>
    <source>
        <strain evidence="1">Ta-2019</strain>
    </source>
</reference>
<dbReference type="AlphaFoldDB" id="A0AA38FAI8"/>
<feature type="non-terminal residue" evidence="1">
    <location>
        <position position="149"/>
    </location>
</feature>
<comment type="caution">
    <text evidence="1">The sequence shown here is derived from an EMBL/GenBank/DDBJ whole genome shotgun (WGS) entry which is preliminary data.</text>
</comment>
<name>A0AA38FAI8_TAXCH</name>
<protein>
    <submittedName>
        <fullName evidence="1">Uncharacterized protein</fullName>
    </submittedName>
</protein>
<evidence type="ECO:0000313" key="1">
    <source>
        <dbReference type="EMBL" id="KAH9294387.1"/>
    </source>
</evidence>
<dbReference type="InterPro" id="IPR053209">
    <property type="entry name" value="Gramillin-biosynth_MTr"/>
</dbReference>
<proteinExistence type="predicted"/>
<accession>A0AA38FAI8</accession>
<evidence type="ECO:0000313" key="2">
    <source>
        <dbReference type="Proteomes" id="UP000824469"/>
    </source>
</evidence>
<organism evidence="1 2">
    <name type="scientific">Taxus chinensis</name>
    <name type="common">Chinese yew</name>
    <name type="synonym">Taxus wallichiana var. chinensis</name>
    <dbReference type="NCBI Taxonomy" id="29808"/>
    <lineage>
        <taxon>Eukaryota</taxon>
        <taxon>Viridiplantae</taxon>
        <taxon>Streptophyta</taxon>
        <taxon>Embryophyta</taxon>
        <taxon>Tracheophyta</taxon>
        <taxon>Spermatophyta</taxon>
        <taxon>Pinopsida</taxon>
        <taxon>Pinidae</taxon>
        <taxon>Conifers II</taxon>
        <taxon>Cupressales</taxon>
        <taxon>Taxaceae</taxon>
        <taxon>Taxus</taxon>
    </lineage>
</organism>
<keyword evidence="2" id="KW-1185">Reference proteome</keyword>
<dbReference type="Proteomes" id="UP000824469">
    <property type="component" value="Unassembled WGS sequence"/>
</dbReference>
<dbReference type="PANTHER" id="PTHR47643:SF2">
    <property type="entry name" value="TPR DOMAIN PROTEIN (AFU_ORTHOLOGUE AFUA_5G12710)"/>
    <property type="match status" value="1"/>
</dbReference>